<evidence type="ECO:0000259" key="1">
    <source>
        <dbReference type="Pfam" id="PF12728"/>
    </source>
</evidence>
<evidence type="ECO:0000313" key="2">
    <source>
        <dbReference type="EMBL" id="RII42553.1"/>
    </source>
</evidence>
<keyword evidence="3" id="KW-1185">Reference proteome</keyword>
<dbReference type="InterPro" id="IPR041657">
    <property type="entry name" value="HTH_17"/>
</dbReference>
<sequence length="111" mass="12689">MGGLLVREPPLYIEHVEIISVGSVPHVDCPVLYLSMTSCTRTIKTVADDRDLQLLTLTDVARLVGRSRSWLYRAIEWEPIATTYAGPGRTLYRRRDVEAWLDTLTEKSARW</sequence>
<gene>
    <name evidence="2" type="ORF">DWB68_06275</name>
</gene>
<dbReference type="Pfam" id="PF12728">
    <property type="entry name" value="HTH_17"/>
    <property type="match status" value="1"/>
</dbReference>
<dbReference type="EMBL" id="QQXK01000010">
    <property type="protein sequence ID" value="RII42553.1"/>
    <property type="molecule type" value="Genomic_DNA"/>
</dbReference>
<dbReference type="Proteomes" id="UP000265419">
    <property type="component" value="Unassembled WGS sequence"/>
</dbReference>
<accession>A0A399JAE5</accession>
<feature type="domain" description="Helix-turn-helix" evidence="1">
    <location>
        <begin position="54"/>
        <end position="102"/>
    </location>
</feature>
<comment type="caution">
    <text evidence="2">The sequence shown here is derived from an EMBL/GenBank/DDBJ whole genome shotgun (WGS) entry which is preliminary data.</text>
</comment>
<name>A0A399JAE5_9MICC</name>
<evidence type="ECO:0000313" key="3">
    <source>
        <dbReference type="Proteomes" id="UP000265419"/>
    </source>
</evidence>
<dbReference type="AlphaFoldDB" id="A0A399JAE5"/>
<organism evidence="2 3">
    <name type="scientific">Galactobacter valiniphilus</name>
    <dbReference type="NCBI Taxonomy" id="2676122"/>
    <lineage>
        <taxon>Bacteria</taxon>
        <taxon>Bacillati</taxon>
        <taxon>Actinomycetota</taxon>
        <taxon>Actinomycetes</taxon>
        <taxon>Micrococcales</taxon>
        <taxon>Micrococcaceae</taxon>
        <taxon>Galactobacter</taxon>
    </lineage>
</organism>
<proteinExistence type="predicted"/>
<reference evidence="2 3" key="1">
    <citation type="submission" date="2018-07" db="EMBL/GenBank/DDBJ databases">
        <title>Arthrobacter sp. nov., isolated from raw cow's milk with high bacterial count.</title>
        <authorList>
            <person name="Hahne J."/>
            <person name="Isele D."/>
            <person name="Lipski A."/>
        </authorList>
    </citation>
    <scope>NUCLEOTIDE SEQUENCE [LARGE SCALE GENOMIC DNA]</scope>
    <source>
        <strain evidence="2 3">JZ R-35</strain>
    </source>
</reference>
<protein>
    <submittedName>
        <fullName evidence="2">DNA-binding protein</fullName>
    </submittedName>
</protein>
<keyword evidence="2" id="KW-0238">DNA-binding</keyword>
<dbReference type="GO" id="GO:0003677">
    <property type="term" value="F:DNA binding"/>
    <property type="evidence" value="ECO:0007669"/>
    <property type="project" value="UniProtKB-KW"/>
</dbReference>